<dbReference type="PIRSF" id="PIRSF002181">
    <property type="entry name" value="Ribosomal_L13"/>
    <property type="match status" value="1"/>
</dbReference>
<dbReference type="GO" id="GO:0006412">
    <property type="term" value="P:translation"/>
    <property type="evidence" value="ECO:0007669"/>
    <property type="project" value="UniProtKB-UniRule"/>
</dbReference>
<dbReference type="CDD" id="cd00392">
    <property type="entry name" value="Ribosomal_L13"/>
    <property type="match status" value="1"/>
</dbReference>
<dbReference type="GO" id="GO:0005840">
    <property type="term" value="C:ribosome"/>
    <property type="evidence" value="ECO:0007669"/>
    <property type="project" value="UniProtKB-KW"/>
</dbReference>
<evidence type="ECO:0000256" key="8">
    <source>
        <dbReference type="RuleBase" id="RU003878"/>
    </source>
</evidence>
<dbReference type="NCBIfam" id="TIGR01066">
    <property type="entry name" value="rplM_bact"/>
    <property type="match status" value="1"/>
</dbReference>
<dbReference type="Proteomes" id="UP001302719">
    <property type="component" value="Chromosome"/>
</dbReference>
<dbReference type="FunFam" id="3.90.1180.10:FF:000001">
    <property type="entry name" value="50S ribosomal protein L13"/>
    <property type="match status" value="1"/>
</dbReference>
<evidence type="ECO:0000256" key="5">
    <source>
        <dbReference type="ARBA" id="ARBA00035201"/>
    </source>
</evidence>
<dbReference type="GO" id="GO:0003729">
    <property type="term" value="F:mRNA binding"/>
    <property type="evidence" value="ECO:0007669"/>
    <property type="project" value="TreeGrafter"/>
</dbReference>
<comment type="function">
    <text evidence="6 8">This protein is one of the early assembly proteins of the 50S ribosomal subunit, although it is not seen to bind rRNA by itself. It is important during the early stages of 50S assembly.</text>
</comment>
<sequence>MRSYQAKPLEVERQWFLVDAKGKTVGRLAAKVASILRGKHKPTFTPNVDTGDHVVIINSSEIQFTSNKFRTKIYYHHTGYPGGIKAITAEHLHAKKPTEVLTKAIRGMLPKCTLGKQMAKKLKIYPGAEHLHRAQSPTPLNL</sequence>
<dbReference type="GO" id="GO:0003735">
    <property type="term" value="F:structural constituent of ribosome"/>
    <property type="evidence" value="ECO:0007669"/>
    <property type="project" value="InterPro"/>
</dbReference>
<keyword evidence="10" id="KW-1185">Reference proteome</keyword>
<evidence type="ECO:0000256" key="7">
    <source>
        <dbReference type="RuleBase" id="RU003877"/>
    </source>
</evidence>
<dbReference type="Gene3D" id="3.90.1180.10">
    <property type="entry name" value="Ribosomal protein L13"/>
    <property type="match status" value="1"/>
</dbReference>
<comment type="similarity">
    <text evidence="1 6 7">Belongs to the universal ribosomal protein uL13 family.</text>
</comment>
<dbReference type="EMBL" id="CP116967">
    <property type="protein sequence ID" value="WNM57904.1"/>
    <property type="molecule type" value="Genomic_DNA"/>
</dbReference>
<dbReference type="PANTHER" id="PTHR11545">
    <property type="entry name" value="RIBOSOMAL PROTEIN L13"/>
    <property type="match status" value="1"/>
</dbReference>
<evidence type="ECO:0000256" key="2">
    <source>
        <dbReference type="ARBA" id="ARBA00011838"/>
    </source>
</evidence>
<evidence type="ECO:0000256" key="1">
    <source>
        <dbReference type="ARBA" id="ARBA00006227"/>
    </source>
</evidence>
<dbReference type="RefSeq" id="WP_312642973.1">
    <property type="nucleotide sequence ID" value="NZ_CP116967.1"/>
</dbReference>
<evidence type="ECO:0000313" key="9">
    <source>
        <dbReference type="EMBL" id="WNM57904.1"/>
    </source>
</evidence>
<dbReference type="GO" id="GO:1990904">
    <property type="term" value="C:ribonucleoprotein complex"/>
    <property type="evidence" value="ECO:0007669"/>
    <property type="project" value="UniProtKB-KW"/>
</dbReference>
<keyword evidence="3 6" id="KW-0689">Ribosomal protein</keyword>
<dbReference type="HAMAP" id="MF_01366">
    <property type="entry name" value="Ribosomal_uL13"/>
    <property type="match status" value="1"/>
</dbReference>
<dbReference type="InterPro" id="IPR005823">
    <property type="entry name" value="Ribosomal_uL13_bac-type"/>
</dbReference>
<proteinExistence type="inferred from homology"/>
<evidence type="ECO:0000256" key="3">
    <source>
        <dbReference type="ARBA" id="ARBA00022980"/>
    </source>
</evidence>
<protein>
    <recommendedName>
        <fullName evidence="5 6">Large ribosomal subunit protein uL13</fullName>
    </recommendedName>
</protein>
<comment type="subunit">
    <text evidence="2 6">Part of the 50S ribosomal subunit.</text>
</comment>
<dbReference type="PANTHER" id="PTHR11545:SF2">
    <property type="entry name" value="LARGE RIBOSOMAL SUBUNIT PROTEIN UL13M"/>
    <property type="match status" value="1"/>
</dbReference>
<dbReference type="InterPro" id="IPR023563">
    <property type="entry name" value="Ribosomal_uL13_CS"/>
</dbReference>
<name>A0AA96GG21_9BACT</name>
<evidence type="ECO:0000256" key="6">
    <source>
        <dbReference type="HAMAP-Rule" id="MF_01366"/>
    </source>
</evidence>
<evidence type="ECO:0000256" key="4">
    <source>
        <dbReference type="ARBA" id="ARBA00023274"/>
    </source>
</evidence>
<dbReference type="AlphaFoldDB" id="A0AA96GG21"/>
<evidence type="ECO:0000313" key="10">
    <source>
        <dbReference type="Proteomes" id="UP001302719"/>
    </source>
</evidence>
<organism evidence="9 10">
    <name type="scientific">Candidatus Nitrospira allomarina</name>
    <dbReference type="NCBI Taxonomy" id="3020900"/>
    <lineage>
        <taxon>Bacteria</taxon>
        <taxon>Pseudomonadati</taxon>
        <taxon>Nitrospirota</taxon>
        <taxon>Nitrospiria</taxon>
        <taxon>Nitrospirales</taxon>
        <taxon>Nitrospiraceae</taxon>
        <taxon>Nitrospira</taxon>
    </lineage>
</organism>
<dbReference type="KEGG" id="nall:PP769_18320"/>
<keyword evidence="4 6" id="KW-0687">Ribonucleoprotein</keyword>
<dbReference type="PROSITE" id="PS00783">
    <property type="entry name" value="RIBOSOMAL_L13"/>
    <property type="match status" value="1"/>
</dbReference>
<reference evidence="9 10" key="1">
    <citation type="submission" date="2023-01" db="EMBL/GenBank/DDBJ databases">
        <title>Cultivation and genomic characterization of new, ubiquitous marine nitrite-oxidizing bacteria from the Nitrospirales.</title>
        <authorList>
            <person name="Mueller A.J."/>
            <person name="Daebeler A."/>
            <person name="Herbold C.W."/>
            <person name="Kirkegaard R.H."/>
            <person name="Daims H."/>
        </authorList>
    </citation>
    <scope>NUCLEOTIDE SEQUENCE [LARGE SCALE GENOMIC DNA]</scope>
    <source>
        <strain evidence="9 10">VA</strain>
    </source>
</reference>
<dbReference type="SUPFAM" id="SSF52161">
    <property type="entry name" value="Ribosomal protein L13"/>
    <property type="match status" value="1"/>
</dbReference>
<dbReference type="GO" id="GO:0017148">
    <property type="term" value="P:negative regulation of translation"/>
    <property type="evidence" value="ECO:0007669"/>
    <property type="project" value="TreeGrafter"/>
</dbReference>
<gene>
    <name evidence="6 8 9" type="primary">rplM</name>
    <name evidence="9" type="ORF">PP769_18320</name>
</gene>
<accession>A0AA96GG21</accession>
<dbReference type="InterPro" id="IPR036899">
    <property type="entry name" value="Ribosomal_uL13_sf"/>
</dbReference>
<dbReference type="Pfam" id="PF00572">
    <property type="entry name" value="Ribosomal_L13"/>
    <property type="match status" value="1"/>
</dbReference>
<dbReference type="InterPro" id="IPR005822">
    <property type="entry name" value="Ribosomal_uL13"/>
</dbReference>